<evidence type="ECO:0000259" key="17">
    <source>
        <dbReference type="Pfam" id="PF03443"/>
    </source>
</evidence>
<dbReference type="EC" id="1.14.99.56" evidence="15"/>
<evidence type="ECO:0000256" key="5">
    <source>
        <dbReference type="ARBA" id="ARBA00022729"/>
    </source>
</evidence>
<comment type="caution">
    <text evidence="18">The sequence shown here is derived from an EMBL/GenBank/DDBJ whole genome shotgun (WGS) entry which is preliminary data.</text>
</comment>
<evidence type="ECO:0000256" key="3">
    <source>
        <dbReference type="ARBA" id="ARBA00022525"/>
    </source>
</evidence>
<dbReference type="Proteomes" id="UP001217918">
    <property type="component" value="Unassembled WGS sequence"/>
</dbReference>
<dbReference type="PANTHER" id="PTHR33353">
    <property type="entry name" value="PUTATIVE (AFU_ORTHOLOGUE AFUA_1G12560)-RELATED"/>
    <property type="match status" value="1"/>
</dbReference>
<evidence type="ECO:0000256" key="9">
    <source>
        <dbReference type="ARBA" id="ARBA00023033"/>
    </source>
</evidence>
<dbReference type="GO" id="GO:0005576">
    <property type="term" value="C:extracellular region"/>
    <property type="evidence" value="ECO:0007669"/>
    <property type="project" value="UniProtKB-SubCell"/>
</dbReference>
<comment type="cofactor">
    <cofactor evidence="1">
        <name>Cu(2+)</name>
        <dbReference type="ChEBI" id="CHEBI:29036"/>
    </cofactor>
</comment>
<evidence type="ECO:0000313" key="19">
    <source>
        <dbReference type="Proteomes" id="UP001217918"/>
    </source>
</evidence>
<dbReference type="GO" id="GO:0046872">
    <property type="term" value="F:metal ion binding"/>
    <property type="evidence" value="ECO:0007669"/>
    <property type="project" value="UniProtKB-KW"/>
</dbReference>
<comment type="subcellular location">
    <subcellularLocation>
        <location evidence="2">Secreted</location>
    </subcellularLocation>
</comment>
<dbReference type="Gene3D" id="2.70.50.70">
    <property type="match status" value="1"/>
</dbReference>
<dbReference type="GO" id="GO:0004497">
    <property type="term" value="F:monooxygenase activity"/>
    <property type="evidence" value="ECO:0007669"/>
    <property type="project" value="UniProtKB-KW"/>
</dbReference>
<dbReference type="AlphaFoldDB" id="A0AAD9HZF7"/>
<keyword evidence="4" id="KW-0479">Metal-binding</keyword>
<evidence type="ECO:0000256" key="1">
    <source>
        <dbReference type="ARBA" id="ARBA00001973"/>
    </source>
</evidence>
<dbReference type="InterPro" id="IPR005103">
    <property type="entry name" value="AA9_LPMO"/>
</dbReference>
<keyword evidence="12" id="KW-0624">Polysaccharide degradation</keyword>
<dbReference type="GO" id="GO:0030245">
    <property type="term" value="P:cellulose catabolic process"/>
    <property type="evidence" value="ECO:0007669"/>
    <property type="project" value="UniProtKB-KW"/>
</dbReference>
<keyword evidence="3" id="KW-0964">Secreted</keyword>
<organism evidence="18 19">
    <name type="scientific">Phyllachora maydis</name>
    <dbReference type="NCBI Taxonomy" id="1825666"/>
    <lineage>
        <taxon>Eukaryota</taxon>
        <taxon>Fungi</taxon>
        <taxon>Dikarya</taxon>
        <taxon>Ascomycota</taxon>
        <taxon>Pezizomycotina</taxon>
        <taxon>Sordariomycetes</taxon>
        <taxon>Sordariomycetidae</taxon>
        <taxon>Phyllachorales</taxon>
        <taxon>Phyllachoraceae</taxon>
        <taxon>Phyllachora</taxon>
    </lineage>
</organism>
<evidence type="ECO:0000256" key="10">
    <source>
        <dbReference type="ARBA" id="ARBA00023157"/>
    </source>
</evidence>
<sequence>MDQRAQTVFSAYKFLSRVAKCRGGVVAVVIHRNMALPSRELVFRQPPQRECALEGGKSWSHGLSAGPLRHSKMRLGFALGAAVALATLSSAHTVFTTLFIDDVNQGDGTCVRMPKDPNTCTDPVESLTSQDMACGRDGETAVKFSCPAPAGAKLTFEFREWANLEQPGAIDASHKGPCAVYLKPMGSMATDAAAGPGWFKIWDAGYDAAAGRWCTEQLIANNGLLSVALPAGVPTGYYLVRPELLALQEAENGDPQFYVGCAQLFIQGQQTAATALRVPAAMQATIPGDVAARDPSVTFNIYAKPLALPYTVPGPRPFAPQDAAARRRHLGGGSSRGGRRDAGAAQTEGAVPAGCLLKNANWCGAEVPAYTDEAGCWAASDDCYKQQAACYDAAPPTGSKGCDKWGTKCDAIQAACGDGRWVGPPGKGQKLGDVEAPVPGPIPPVAAQAQGG</sequence>
<accession>A0AAD9HZF7</accession>
<gene>
    <name evidence="18" type="ORF">P8C59_001370</name>
</gene>
<comment type="catalytic activity">
    <reaction evidence="14">
        <text>[(1-&gt;4)-beta-D-glucosyl]n+m + reduced acceptor + O2 = 4-dehydro-beta-D-glucosyl-[(1-&gt;4)-beta-D-glucosyl]n-1 + [(1-&gt;4)-beta-D-glucosyl]m + acceptor + H2O.</text>
        <dbReference type="EC" id="1.14.99.56"/>
    </reaction>
</comment>
<keyword evidence="8" id="KW-0186">Copper</keyword>
<evidence type="ECO:0000256" key="4">
    <source>
        <dbReference type="ARBA" id="ARBA00022723"/>
    </source>
</evidence>
<evidence type="ECO:0000256" key="16">
    <source>
        <dbReference type="SAM" id="MobiDB-lite"/>
    </source>
</evidence>
<dbReference type="CDD" id="cd21175">
    <property type="entry name" value="LPMO_AA9"/>
    <property type="match status" value="1"/>
</dbReference>
<dbReference type="Pfam" id="PF03443">
    <property type="entry name" value="AA9"/>
    <property type="match status" value="1"/>
</dbReference>
<keyword evidence="6" id="KW-0136">Cellulose degradation</keyword>
<dbReference type="InterPro" id="IPR049892">
    <property type="entry name" value="AA9"/>
</dbReference>
<evidence type="ECO:0000256" key="7">
    <source>
        <dbReference type="ARBA" id="ARBA00023002"/>
    </source>
</evidence>
<evidence type="ECO:0000256" key="2">
    <source>
        <dbReference type="ARBA" id="ARBA00004613"/>
    </source>
</evidence>
<evidence type="ECO:0000256" key="13">
    <source>
        <dbReference type="ARBA" id="ARBA00044502"/>
    </source>
</evidence>
<keyword evidence="19" id="KW-1185">Reference proteome</keyword>
<reference evidence="18" key="1">
    <citation type="journal article" date="2023" name="Mol. Plant Microbe Interact.">
        <title>Elucidating the Obligate Nature and Biological Capacity of an Invasive Fungal Corn Pathogen.</title>
        <authorList>
            <person name="MacCready J.S."/>
            <person name="Roggenkamp E.M."/>
            <person name="Gdanetz K."/>
            <person name="Chilvers M.I."/>
        </authorList>
    </citation>
    <scope>NUCLEOTIDE SEQUENCE</scope>
    <source>
        <strain evidence="18">PM02</strain>
    </source>
</reference>
<protein>
    <recommendedName>
        <fullName evidence="15">lytic cellulose monooxygenase (C4-dehydrogenating)</fullName>
        <ecNumber evidence="15">1.14.99.56</ecNumber>
    </recommendedName>
</protein>
<feature type="domain" description="Auxiliary Activity family 9 catalytic" evidence="17">
    <location>
        <begin position="92"/>
        <end position="304"/>
    </location>
</feature>
<evidence type="ECO:0000256" key="8">
    <source>
        <dbReference type="ARBA" id="ARBA00023008"/>
    </source>
</evidence>
<feature type="region of interest" description="Disordered" evidence="16">
    <location>
        <begin position="317"/>
        <end position="345"/>
    </location>
</feature>
<comment type="similarity">
    <text evidence="13">Belongs to the polysaccharide monooxygenase AA9 family.</text>
</comment>
<evidence type="ECO:0000256" key="12">
    <source>
        <dbReference type="ARBA" id="ARBA00023326"/>
    </source>
</evidence>
<keyword evidence="5" id="KW-0732">Signal</keyword>
<keyword evidence="7" id="KW-0560">Oxidoreductase</keyword>
<evidence type="ECO:0000256" key="14">
    <source>
        <dbReference type="ARBA" id="ARBA00045077"/>
    </source>
</evidence>
<dbReference type="EMBL" id="JAQQPM010000001">
    <property type="protein sequence ID" value="KAK2067655.1"/>
    <property type="molecule type" value="Genomic_DNA"/>
</dbReference>
<name>A0AAD9HZF7_9PEZI</name>
<evidence type="ECO:0000256" key="15">
    <source>
        <dbReference type="ARBA" id="ARBA00047174"/>
    </source>
</evidence>
<feature type="region of interest" description="Disordered" evidence="16">
    <location>
        <begin position="420"/>
        <end position="452"/>
    </location>
</feature>
<keyword evidence="11" id="KW-0119">Carbohydrate metabolism</keyword>
<evidence type="ECO:0000256" key="6">
    <source>
        <dbReference type="ARBA" id="ARBA00023001"/>
    </source>
</evidence>
<proteinExistence type="inferred from homology"/>
<evidence type="ECO:0000313" key="18">
    <source>
        <dbReference type="EMBL" id="KAK2067655.1"/>
    </source>
</evidence>
<evidence type="ECO:0000256" key="11">
    <source>
        <dbReference type="ARBA" id="ARBA00023277"/>
    </source>
</evidence>
<keyword evidence="10" id="KW-1015">Disulfide bond</keyword>
<dbReference type="PANTHER" id="PTHR33353:SF32">
    <property type="entry name" value="ENDO-BETA-1,4-GLUCANASE D"/>
    <property type="match status" value="1"/>
</dbReference>
<keyword evidence="9" id="KW-0503">Monooxygenase</keyword>